<name>A0A3M6U3Z5_POCDA</name>
<evidence type="ECO:0000313" key="3">
    <source>
        <dbReference type="Proteomes" id="UP000275408"/>
    </source>
</evidence>
<sequence>MLNIVTLYTMDNYKKQRNEESSPRAENFGAFHLSKAPFFTSGYAIYLLQVIMALLFLQRLVGFTQYS</sequence>
<evidence type="ECO:0000313" key="2">
    <source>
        <dbReference type="EMBL" id="RMX48208.1"/>
    </source>
</evidence>
<organism evidence="2 3">
    <name type="scientific">Pocillopora damicornis</name>
    <name type="common">Cauliflower coral</name>
    <name type="synonym">Millepora damicornis</name>
    <dbReference type="NCBI Taxonomy" id="46731"/>
    <lineage>
        <taxon>Eukaryota</taxon>
        <taxon>Metazoa</taxon>
        <taxon>Cnidaria</taxon>
        <taxon>Anthozoa</taxon>
        <taxon>Hexacorallia</taxon>
        <taxon>Scleractinia</taxon>
        <taxon>Astrocoeniina</taxon>
        <taxon>Pocilloporidae</taxon>
        <taxon>Pocillopora</taxon>
    </lineage>
</organism>
<keyword evidence="3" id="KW-1185">Reference proteome</keyword>
<dbReference type="AlphaFoldDB" id="A0A3M6U3Z5"/>
<feature type="transmembrane region" description="Helical" evidence="1">
    <location>
        <begin position="43"/>
        <end position="61"/>
    </location>
</feature>
<dbReference type="Proteomes" id="UP000275408">
    <property type="component" value="Unassembled WGS sequence"/>
</dbReference>
<evidence type="ECO:0000256" key="1">
    <source>
        <dbReference type="SAM" id="Phobius"/>
    </source>
</evidence>
<protein>
    <submittedName>
        <fullName evidence="2">Uncharacterized protein</fullName>
    </submittedName>
</protein>
<comment type="caution">
    <text evidence="2">The sequence shown here is derived from an EMBL/GenBank/DDBJ whole genome shotgun (WGS) entry which is preliminary data.</text>
</comment>
<keyword evidence="1" id="KW-1133">Transmembrane helix</keyword>
<reference evidence="2 3" key="1">
    <citation type="journal article" date="2018" name="Sci. Rep.">
        <title>Comparative analysis of the Pocillopora damicornis genome highlights role of immune system in coral evolution.</title>
        <authorList>
            <person name="Cunning R."/>
            <person name="Bay R.A."/>
            <person name="Gillette P."/>
            <person name="Baker A.C."/>
            <person name="Traylor-Knowles N."/>
        </authorList>
    </citation>
    <scope>NUCLEOTIDE SEQUENCE [LARGE SCALE GENOMIC DNA]</scope>
    <source>
        <strain evidence="2">RSMAS</strain>
        <tissue evidence="2">Whole animal</tissue>
    </source>
</reference>
<gene>
    <name evidence="2" type="ORF">pdam_00005417</name>
</gene>
<accession>A0A3M6U3Z5</accession>
<proteinExistence type="predicted"/>
<keyword evidence="1" id="KW-0472">Membrane</keyword>
<keyword evidence="1" id="KW-0812">Transmembrane</keyword>
<dbReference type="EMBL" id="RCHS01002303">
    <property type="protein sequence ID" value="RMX48208.1"/>
    <property type="molecule type" value="Genomic_DNA"/>
</dbReference>